<keyword evidence="11 15" id="KW-0408">Iron</keyword>
<dbReference type="Gene3D" id="1.10.630.10">
    <property type="entry name" value="Cytochrome P450"/>
    <property type="match status" value="1"/>
</dbReference>
<dbReference type="Proteomes" id="UP000653565">
    <property type="component" value="Unassembled WGS sequence"/>
</dbReference>
<evidence type="ECO:0000256" key="15">
    <source>
        <dbReference type="PIRSR" id="PIRSR602401-1"/>
    </source>
</evidence>
<dbReference type="Pfam" id="PF00067">
    <property type="entry name" value="p450"/>
    <property type="match status" value="1"/>
</dbReference>
<dbReference type="NCBIfam" id="NF006825">
    <property type="entry name" value="PRK09347.1-2"/>
    <property type="match status" value="1"/>
</dbReference>
<dbReference type="EC" id="3.5.4.16" evidence="3"/>
<dbReference type="InterPro" id="IPR043134">
    <property type="entry name" value="GTP-CH-I_N"/>
</dbReference>
<reference evidence="18" key="1">
    <citation type="journal article" date="2020" name="bioRxiv">
        <title>Genomic and phenotypic heterogeneity of clinical isolates of the human pathogens Aspergillus fumigatus, Aspergillus lentulus and Aspergillus fumigatiaffinis.</title>
        <authorList>
            <person name="dos Santos R.A.C."/>
            <person name="Steenwyk J.L."/>
            <person name="Rivero-Menendez O."/>
            <person name="Mead M.E."/>
            <person name="Silva L.P."/>
            <person name="Bastos R.W."/>
            <person name="Alastruey-Izquierdo A."/>
            <person name="Goldman G.H."/>
            <person name="Rokas A."/>
        </authorList>
    </citation>
    <scope>NUCLEOTIDE SEQUENCE</scope>
    <source>
        <strain evidence="18">CNM-CM6805</strain>
    </source>
</reference>
<keyword evidence="7" id="KW-0547">Nucleotide-binding</keyword>
<evidence type="ECO:0000256" key="9">
    <source>
        <dbReference type="ARBA" id="ARBA00022909"/>
    </source>
</evidence>
<comment type="cofactor">
    <cofactor evidence="15">
        <name>heme</name>
        <dbReference type="ChEBI" id="CHEBI:30413"/>
    </cofactor>
</comment>
<keyword evidence="8" id="KW-0378">Hydrolase</keyword>
<keyword evidence="19" id="KW-1185">Reference proteome</keyword>
<dbReference type="PRINTS" id="PR00463">
    <property type="entry name" value="EP450I"/>
</dbReference>
<dbReference type="NCBIfam" id="TIGR00063">
    <property type="entry name" value="folE"/>
    <property type="match status" value="1"/>
</dbReference>
<evidence type="ECO:0000259" key="17">
    <source>
        <dbReference type="Pfam" id="PF01227"/>
    </source>
</evidence>
<evidence type="ECO:0000256" key="11">
    <source>
        <dbReference type="ARBA" id="ARBA00023004"/>
    </source>
</evidence>
<dbReference type="GO" id="GO:0046654">
    <property type="term" value="P:tetrahydrofolate biosynthetic process"/>
    <property type="evidence" value="ECO:0007669"/>
    <property type="project" value="InterPro"/>
</dbReference>
<evidence type="ECO:0000256" key="13">
    <source>
        <dbReference type="ARBA" id="ARBA00030854"/>
    </source>
</evidence>
<evidence type="ECO:0000256" key="10">
    <source>
        <dbReference type="ARBA" id="ARBA00023002"/>
    </source>
</evidence>
<evidence type="ECO:0000256" key="4">
    <source>
        <dbReference type="ARBA" id="ARBA00017272"/>
    </source>
</evidence>
<organism evidence="18 19">
    <name type="scientific">Aspergillus fumigatiaffinis</name>
    <dbReference type="NCBI Taxonomy" id="340414"/>
    <lineage>
        <taxon>Eukaryota</taxon>
        <taxon>Fungi</taxon>
        <taxon>Dikarya</taxon>
        <taxon>Ascomycota</taxon>
        <taxon>Pezizomycotina</taxon>
        <taxon>Eurotiomycetes</taxon>
        <taxon>Eurotiomycetidae</taxon>
        <taxon>Eurotiales</taxon>
        <taxon>Aspergillaceae</taxon>
        <taxon>Aspergillus</taxon>
        <taxon>Aspergillus subgen. Fumigati</taxon>
    </lineage>
</organism>
<evidence type="ECO:0000256" key="2">
    <source>
        <dbReference type="ARBA" id="ARBA00008085"/>
    </source>
</evidence>
<dbReference type="SUPFAM" id="SSF55620">
    <property type="entry name" value="Tetrahydrobiopterin biosynthesis enzymes-like"/>
    <property type="match status" value="1"/>
</dbReference>
<evidence type="ECO:0000256" key="7">
    <source>
        <dbReference type="ARBA" id="ARBA00022741"/>
    </source>
</evidence>
<keyword evidence="12" id="KW-0342">GTP-binding</keyword>
<evidence type="ECO:0000256" key="1">
    <source>
        <dbReference type="ARBA" id="ARBA00005080"/>
    </source>
</evidence>
<dbReference type="PANTHER" id="PTHR11109:SF7">
    <property type="entry name" value="GTP CYCLOHYDROLASE 1"/>
    <property type="match status" value="1"/>
</dbReference>
<evidence type="ECO:0000256" key="6">
    <source>
        <dbReference type="ARBA" id="ARBA00022723"/>
    </source>
</evidence>
<dbReference type="InterPro" id="IPR036396">
    <property type="entry name" value="Cyt_P450_sf"/>
</dbReference>
<evidence type="ECO:0000256" key="5">
    <source>
        <dbReference type="ARBA" id="ARBA00022533"/>
    </source>
</evidence>
<comment type="caution">
    <text evidence="18">The sequence shown here is derived from an EMBL/GenBank/DDBJ whole genome shotgun (WGS) entry which is preliminary data.</text>
</comment>
<evidence type="ECO:0000256" key="16">
    <source>
        <dbReference type="RuleBase" id="RU000461"/>
    </source>
</evidence>
<keyword evidence="9" id="KW-0289">Folate biosynthesis</keyword>
<evidence type="ECO:0000256" key="3">
    <source>
        <dbReference type="ARBA" id="ARBA00012715"/>
    </source>
</evidence>
<dbReference type="InterPro" id="IPR043133">
    <property type="entry name" value="GTP-CH-I_C/QueF"/>
</dbReference>
<feature type="domain" description="GTP cyclohydrolase I" evidence="17">
    <location>
        <begin position="493"/>
        <end position="665"/>
    </location>
</feature>
<protein>
    <recommendedName>
        <fullName evidence="4">GTP cyclohydrolase 1</fullName>
        <ecNumber evidence="3">3.5.4.16</ecNumber>
    </recommendedName>
    <alternativeName>
        <fullName evidence="13">GTP cyclohydrolase I</fullName>
    </alternativeName>
</protein>
<dbReference type="NCBIfam" id="NF006826">
    <property type="entry name" value="PRK09347.1-3"/>
    <property type="match status" value="1"/>
</dbReference>
<dbReference type="Gene3D" id="3.30.1130.10">
    <property type="match status" value="1"/>
</dbReference>
<dbReference type="HAMAP" id="MF_00223">
    <property type="entry name" value="FolE"/>
    <property type="match status" value="1"/>
</dbReference>
<feature type="binding site" description="axial binding residue" evidence="15">
    <location>
        <position position="384"/>
    </location>
    <ligand>
        <name>heme</name>
        <dbReference type="ChEBI" id="CHEBI:30413"/>
    </ligand>
    <ligandPart>
        <name>Fe</name>
        <dbReference type="ChEBI" id="CHEBI:18248"/>
    </ligandPart>
</feature>
<dbReference type="PROSITE" id="PS00086">
    <property type="entry name" value="CYTOCHROME_P450"/>
    <property type="match status" value="1"/>
</dbReference>
<dbReference type="GO" id="GO:0005525">
    <property type="term" value="F:GTP binding"/>
    <property type="evidence" value="ECO:0007669"/>
    <property type="project" value="UniProtKB-KW"/>
</dbReference>
<dbReference type="Gene3D" id="1.10.286.10">
    <property type="match status" value="1"/>
</dbReference>
<dbReference type="GO" id="GO:0005737">
    <property type="term" value="C:cytoplasm"/>
    <property type="evidence" value="ECO:0007669"/>
    <property type="project" value="TreeGrafter"/>
</dbReference>
<dbReference type="OrthoDB" id="1470350at2759"/>
<sequence>MDPIALPPLSKSARWNCYLRTGLPGPVVRVGPSEVDISEHTAAKEIHRVGSHFMKSEFYRHLTRYDIQNLFNSSDPKFHGERRRLLSSPLSASSLKHMEPLIEARVRLAIRRIQEEMEARGTVDVYKWWIFMATDIIGELCFGDSFHMLEHGEKNQYSMDLESVSAMEAVRVAFPRMVSLASVFPLPIFRNSAEAGHRMEQYASQSVQRYKNLIAIDPNRKPIIFARLFGGGNEGLPEREIVNEAISFIIAGSDTTATTMTYLVWEVCRNPHIKRSLLTELAGLQNHYHHDDLRSLPYLNQVIAETLRLYTGVPSGLPRVSQHGATLAGYWIPAGVTVTTQAYSLHRNPSIFTDPERFDPSRWENPTKEMKDASMPFGGGSRSCIGMNLAQTELRLATAEFFSAFPKASTPTLEGMDLEDMDQIAYFLMSPKKSEVIVGSHQEPMTALSLDKPALAETAIAVDADSDVSGMNSPGNEGNLAARVADREKQLAANIRNILKNVGEDPNREGLLKTPERYARAMLFFTKGYDECAWNLAKDAIFNVDHSEMVLVRDIEVFSMCEHHLIPFMGKVHIAYMPNGRVLGLSKLARIAEVYARRLQVQERLTQQIAQAVDDILKPQGVVVVMESAHMCMVMRGIQKTSSMTTTACRTGIFKKNKDVEEQFQFLLKLRQTA</sequence>
<dbReference type="EMBL" id="JAAAPX010000289">
    <property type="protein sequence ID" value="KAF4226015.1"/>
    <property type="molecule type" value="Genomic_DNA"/>
</dbReference>
<dbReference type="GO" id="GO:0004497">
    <property type="term" value="F:monooxygenase activity"/>
    <property type="evidence" value="ECO:0007669"/>
    <property type="project" value="UniProtKB-KW"/>
</dbReference>
<dbReference type="InterPro" id="IPR017972">
    <property type="entry name" value="Cyt_P450_CS"/>
</dbReference>
<dbReference type="GO" id="GO:0005506">
    <property type="term" value="F:iron ion binding"/>
    <property type="evidence" value="ECO:0007669"/>
    <property type="project" value="InterPro"/>
</dbReference>
<dbReference type="InterPro" id="IPR020602">
    <property type="entry name" value="GTP_CycHdrlase_I_dom"/>
</dbReference>
<dbReference type="Pfam" id="PF01227">
    <property type="entry name" value="GTP_cyclohydroI"/>
    <property type="match status" value="1"/>
</dbReference>
<accession>A0A8H4GPY2</accession>
<dbReference type="GO" id="GO:0020037">
    <property type="term" value="F:heme binding"/>
    <property type="evidence" value="ECO:0007669"/>
    <property type="project" value="InterPro"/>
</dbReference>
<keyword evidence="6 15" id="KW-0479">Metal-binding</keyword>
<dbReference type="PANTHER" id="PTHR11109">
    <property type="entry name" value="GTP CYCLOHYDROLASE I"/>
    <property type="match status" value="1"/>
</dbReference>
<dbReference type="GO" id="GO:0008270">
    <property type="term" value="F:zinc ion binding"/>
    <property type="evidence" value="ECO:0007669"/>
    <property type="project" value="TreeGrafter"/>
</dbReference>
<keyword evidence="5" id="KW-0021">Allosteric enzyme</keyword>
<evidence type="ECO:0000256" key="8">
    <source>
        <dbReference type="ARBA" id="ARBA00022801"/>
    </source>
</evidence>
<dbReference type="FunFam" id="3.30.1130.10:FF:000012">
    <property type="entry name" value="GTP cyclohydrolase 1"/>
    <property type="match status" value="1"/>
</dbReference>
<dbReference type="InterPro" id="IPR001128">
    <property type="entry name" value="Cyt_P450"/>
</dbReference>
<comment type="pathway">
    <text evidence="1">Cofactor biosynthesis; 7,8-dihydroneopterin triphosphate biosynthesis; 7,8-dihydroneopterin triphosphate from GTP: step 1/1.</text>
</comment>
<evidence type="ECO:0000313" key="18">
    <source>
        <dbReference type="EMBL" id="KAF4226015.1"/>
    </source>
</evidence>
<reference evidence="18" key="2">
    <citation type="submission" date="2020-04" db="EMBL/GenBank/DDBJ databases">
        <authorList>
            <person name="Santos R.A.C."/>
            <person name="Steenwyk J.L."/>
            <person name="Rivero-Menendez O."/>
            <person name="Mead M.E."/>
            <person name="Silva L.P."/>
            <person name="Bastos R.W."/>
            <person name="Alastruey-Izquierdo A."/>
            <person name="Goldman G.H."/>
            <person name="Rokas A."/>
        </authorList>
    </citation>
    <scope>NUCLEOTIDE SEQUENCE</scope>
    <source>
        <strain evidence="18">CNM-CM6805</strain>
    </source>
</reference>
<dbReference type="InterPro" id="IPR001474">
    <property type="entry name" value="GTP_CycHdrlase_I"/>
</dbReference>
<dbReference type="AlphaFoldDB" id="A0A8H4GPY2"/>
<keyword evidence="16" id="KW-0503">Monooxygenase</keyword>
<dbReference type="GO" id="GO:0003934">
    <property type="term" value="F:GTP cyclohydrolase I activity"/>
    <property type="evidence" value="ECO:0007669"/>
    <property type="project" value="UniProtKB-EC"/>
</dbReference>
<keyword evidence="10 16" id="KW-0560">Oxidoreductase</keyword>
<dbReference type="InterPro" id="IPR002401">
    <property type="entry name" value="Cyt_P450_E_grp-I"/>
</dbReference>
<evidence type="ECO:0000313" key="19">
    <source>
        <dbReference type="Proteomes" id="UP000653565"/>
    </source>
</evidence>
<proteinExistence type="inferred from homology"/>
<evidence type="ECO:0000256" key="12">
    <source>
        <dbReference type="ARBA" id="ARBA00023134"/>
    </source>
</evidence>
<comment type="similarity">
    <text evidence="2">Belongs to the GTP cyclohydrolase I family.</text>
</comment>
<gene>
    <name evidence="18" type="ORF">CNMCM6805_005202</name>
</gene>
<keyword evidence="15 16" id="KW-0349">Heme</keyword>
<dbReference type="PROSITE" id="PS00860">
    <property type="entry name" value="GTP_CYCLOHYDROL_1_2"/>
    <property type="match status" value="1"/>
</dbReference>
<dbReference type="GO" id="GO:0046656">
    <property type="term" value="P:folic acid biosynthetic process"/>
    <property type="evidence" value="ECO:0007669"/>
    <property type="project" value="UniProtKB-KW"/>
</dbReference>
<dbReference type="SUPFAM" id="SSF48264">
    <property type="entry name" value="Cytochrome P450"/>
    <property type="match status" value="1"/>
</dbReference>
<dbReference type="PROSITE" id="PS00859">
    <property type="entry name" value="GTP_CYCLOHYDROL_1_1"/>
    <property type="match status" value="1"/>
</dbReference>
<dbReference type="FunFam" id="1.10.286.10:FF:000003">
    <property type="entry name" value="GTP cyclohydrolase 1"/>
    <property type="match status" value="1"/>
</dbReference>
<dbReference type="CDD" id="cd11059">
    <property type="entry name" value="CYP_fungal"/>
    <property type="match status" value="1"/>
</dbReference>
<dbReference type="InterPro" id="IPR018234">
    <property type="entry name" value="GTP_CycHdrlase_I_CS"/>
</dbReference>
<dbReference type="PRINTS" id="PR00385">
    <property type="entry name" value="P450"/>
</dbReference>
<name>A0A8H4GPY2_9EURO</name>
<comment type="function">
    <text evidence="14">GTP cyclohydrolase 1 is the first enzyme in the biosynthetic pathway leading to folic acid.</text>
</comment>
<dbReference type="UniPathway" id="UPA00848">
    <property type="reaction ID" value="UER00151"/>
</dbReference>
<dbReference type="GO" id="GO:0006729">
    <property type="term" value="P:tetrahydrobiopterin biosynthetic process"/>
    <property type="evidence" value="ECO:0007669"/>
    <property type="project" value="TreeGrafter"/>
</dbReference>
<dbReference type="CDD" id="cd00642">
    <property type="entry name" value="GTP_cyclohydro1"/>
    <property type="match status" value="1"/>
</dbReference>
<dbReference type="GO" id="GO:0016705">
    <property type="term" value="F:oxidoreductase activity, acting on paired donors, with incorporation or reduction of molecular oxygen"/>
    <property type="evidence" value="ECO:0007669"/>
    <property type="project" value="InterPro"/>
</dbReference>
<evidence type="ECO:0000256" key="14">
    <source>
        <dbReference type="ARBA" id="ARBA00055676"/>
    </source>
</evidence>
<comment type="similarity">
    <text evidence="16">Belongs to the cytochrome P450 family.</text>
</comment>